<dbReference type="EMBL" id="JAEMGP010000016">
    <property type="protein sequence ID" value="KAG5199175.1"/>
    <property type="molecule type" value="Genomic_DNA"/>
</dbReference>
<comment type="caution">
    <text evidence="3">The sequence shown here is derived from an EMBL/GenBank/DDBJ whole genome shotgun (WGS) entry which is preliminary data.</text>
</comment>
<dbReference type="Proteomes" id="UP000664991">
    <property type="component" value="Unassembled WGS sequence"/>
</dbReference>
<evidence type="ECO:0000256" key="2">
    <source>
        <dbReference type="SAM" id="SignalP"/>
    </source>
</evidence>
<proteinExistence type="predicted"/>
<accession>A0A836A2W7</accession>
<feature type="signal peptide" evidence="2">
    <location>
        <begin position="1"/>
        <end position="20"/>
    </location>
</feature>
<keyword evidence="2" id="KW-0732">Signal</keyword>
<gene>
    <name evidence="3" type="ORF">JEQ12_006875</name>
</gene>
<name>A0A836A2W7_SHEEP</name>
<protein>
    <submittedName>
        <fullName evidence="3">Uncharacterized protein</fullName>
    </submittedName>
</protein>
<feature type="region of interest" description="Disordered" evidence="1">
    <location>
        <begin position="233"/>
        <end position="255"/>
    </location>
</feature>
<reference evidence="3 4" key="1">
    <citation type="submission" date="2020-12" db="EMBL/GenBank/DDBJ databases">
        <title>De novo assembly of Tibetan sheep genome.</title>
        <authorList>
            <person name="Li X."/>
        </authorList>
    </citation>
    <scope>NUCLEOTIDE SEQUENCE [LARGE SCALE GENOMIC DNA]</scope>
    <source>
        <tissue evidence="3">Heart</tissue>
    </source>
</reference>
<sequence length="274" mass="30629">MPGASCAAVLLYWFYCQTTGLGGSAVAGQLSFVTTQENKSSPLQYSPIRKENTSLIVANVEILQLSKVWSLECCIMVLFLELMLLVVESRFEYKKHQSDHTYEIMISDVSLLDPSWTSQEEMALLQSVMDCGFGNCSRTYNHLKKTQEEEPFKCRMSSKVLQCIQDSSACQQCLHQKADIDPGLSPSVRMTSNSDRRSVLPLKLSGLPGTEKLSEKEEELCQVEVSARMRPRLLGAPSQTSEGQAWVESHKASSSRFLDSARFDRESEVYGDLA</sequence>
<evidence type="ECO:0000313" key="4">
    <source>
        <dbReference type="Proteomes" id="UP000664991"/>
    </source>
</evidence>
<feature type="chain" id="PRO_5032293796" evidence="2">
    <location>
        <begin position="21"/>
        <end position="274"/>
    </location>
</feature>
<dbReference type="AlphaFoldDB" id="A0A836A2W7"/>
<evidence type="ECO:0000256" key="1">
    <source>
        <dbReference type="SAM" id="MobiDB-lite"/>
    </source>
</evidence>
<evidence type="ECO:0000313" key="3">
    <source>
        <dbReference type="EMBL" id="KAG5199175.1"/>
    </source>
</evidence>
<organism evidence="3 4">
    <name type="scientific">Ovis aries</name>
    <name type="common">Sheep</name>
    <dbReference type="NCBI Taxonomy" id="9940"/>
    <lineage>
        <taxon>Eukaryota</taxon>
        <taxon>Metazoa</taxon>
        <taxon>Chordata</taxon>
        <taxon>Craniata</taxon>
        <taxon>Vertebrata</taxon>
        <taxon>Euteleostomi</taxon>
        <taxon>Mammalia</taxon>
        <taxon>Eutheria</taxon>
        <taxon>Laurasiatheria</taxon>
        <taxon>Artiodactyla</taxon>
        <taxon>Ruminantia</taxon>
        <taxon>Pecora</taxon>
        <taxon>Bovidae</taxon>
        <taxon>Caprinae</taxon>
        <taxon>Ovis</taxon>
    </lineage>
</organism>